<evidence type="ECO:0000313" key="1">
    <source>
        <dbReference type="EMBL" id="OTF83163.1"/>
    </source>
</evidence>
<evidence type="ECO:0000313" key="2">
    <source>
        <dbReference type="Proteomes" id="UP000194236"/>
    </source>
</evidence>
<dbReference type="AlphaFoldDB" id="A0A1Y3BTN9"/>
<accession>A0A1Y3BTN9</accession>
<name>A0A1Y3BTN9_EURMA</name>
<organism evidence="1 2">
    <name type="scientific">Euroglyphus maynei</name>
    <name type="common">Mayne's house dust mite</name>
    <dbReference type="NCBI Taxonomy" id="6958"/>
    <lineage>
        <taxon>Eukaryota</taxon>
        <taxon>Metazoa</taxon>
        <taxon>Ecdysozoa</taxon>
        <taxon>Arthropoda</taxon>
        <taxon>Chelicerata</taxon>
        <taxon>Arachnida</taxon>
        <taxon>Acari</taxon>
        <taxon>Acariformes</taxon>
        <taxon>Sarcoptiformes</taxon>
        <taxon>Astigmata</taxon>
        <taxon>Psoroptidia</taxon>
        <taxon>Analgoidea</taxon>
        <taxon>Pyroglyphidae</taxon>
        <taxon>Pyroglyphinae</taxon>
        <taxon>Euroglyphus</taxon>
    </lineage>
</organism>
<gene>
    <name evidence="1" type="ORF">BLA29_014220</name>
</gene>
<protein>
    <submittedName>
        <fullName evidence="1">Uncharacterized protein</fullName>
    </submittedName>
</protein>
<comment type="caution">
    <text evidence="1">The sequence shown here is derived from an EMBL/GenBank/DDBJ whole genome shotgun (WGS) entry which is preliminary data.</text>
</comment>
<dbReference type="Proteomes" id="UP000194236">
    <property type="component" value="Unassembled WGS sequence"/>
</dbReference>
<reference evidence="1 2" key="1">
    <citation type="submission" date="2017-03" db="EMBL/GenBank/DDBJ databases">
        <title>Genome Survey of Euroglyphus maynei.</title>
        <authorList>
            <person name="Arlian L.G."/>
            <person name="Morgan M.S."/>
            <person name="Rider S.D."/>
        </authorList>
    </citation>
    <scope>NUCLEOTIDE SEQUENCE [LARGE SCALE GENOMIC DNA]</scope>
    <source>
        <strain evidence="1">Arlian Lab</strain>
        <tissue evidence="1">Whole body</tissue>
    </source>
</reference>
<proteinExistence type="predicted"/>
<dbReference type="EMBL" id="MUJZ01004823">
    <property type="protein sequence ID" value="OTF83163.1"/>
    <property type="molecule type" value="Genomic_DNA"/>
</dbReference>
<keyword evidence="2" id="KW-1185">Reference proteome</keyword>
<sequence length="76" mass="9102">MIYTQWPINSFIKAGICARIRLMNANIYVLLKRKPHKNIDIKIHIVVVHHITLWTRMISNDVYVSIDFKILNDFMY</sequence>